<dbReference type="Pfam" id="PF00082">
    <property type="entry name" value="Peptidase_S8"/>
    <property type="match status" value="1"/>
</dbReference>
<organism evidence="8">
    <name type="scientific">Shewanella sp. (strain MR-7)</name>
    <dbReference type="NCBI Taxonomy" id="60481"/>
    <lineage>
        <taxon>Bacteria</taxon>
        <taxon>Pseudomonadati</taxon>
        <taxon>Pseudomonadota</taxon>
        <taxon>Gammaproteobacteria</taxon>
        <taxon>Alteromonadales</taxon>
        <taxon>Shewanellaceae</taxon>
        <taxon>Shewanella</taxon>
    </lineage>
</organism>
<feature type="signal peptide" evidence="6">
    <location>
        <begin position="1"/>
        <end position="27"/>
    </location>
</feature>
<dbReference type="PANTHER" id="PTHR43806:SF11">
    <property type="entry name" value="CEREVISIN-RELATED"/>
    <property type="match status" value="1"/>
</dbReference>
<keyword evidence="3 5" id="KW-0378">Hydrolase</keyword>
<sequence>MNEIGNNMKKIKNIALIVSSTILVAMASPATAEQYLVKFKDVSNLNRVSNGMSINGVNVSKFEKQLFGGYSVIKTSSPVDQTDALVSSGYFDFVTIDKKIKLPQLDSEATMVSNLEKKTSSVANPKDVHLNSIDLNKYSDPLSIKELYLDEQRPYAMGNTSAIAAQEIVTNNLGRKVRIAVVDTGYQPHEDMEIPKDQYNPMISDYYRDKNGYIYRSMVGCATADPTNEGGDVFCAPENIVTKDVENNNALDKSWKPSSYVVDDNGNPVPNEYKVCVHGHGTAVGGTIASIRGNGVGVSSVLGSNNAELVYVKVLDSCNDGAFLSDIIKGIHWSVGDHFDGVTDISSPVDVINLSLGGMGNGGLCDVGFNAMADAVAYANSKGAVVVASTGNSALEATAATPVSCHGIITAAANTSNGELAPFSNYYNSRKNISAIGQDLLTPFVNTSVYVSRNGVGGVEGDCNKITNCYAYYTGTSLSAPVISSAVALIKMENPSLKAEQIFDILYNTASEYNTNEVGNKTALYKLSKNTRLLNMKDAVLAAKAYEIHLGDAKIESFLNGKSDNYVSQMISDFGKNNVCSKYVLTWKDFYKGSNVLTYNVYGQNTTGDVDLNSATLIGTTDVTTTLVDGSYSKFAVIGCAGGNCSAVSQVNLSDAVLPKLCL</sequence>
<name>Q0HW87_SHESR</name>
<evidence type="ECO:0000313" key="8">
    <source>
        <dbReference type="EMBL" id="ABI42618.1"/>
    </source>
</evidence>
<evidence type="ECO:0000256" key="4">
    <source>
        <dbReference type="ARBA" id="ARBA00022825"/>
    </source>
</evidence>
<dbReference type="KEGG" id="shm:Shewmr7_1623"/>
<evidence type="ECO:0000259" key="7">
    <source>
        <dbReference type="Pfam" id="PF00082"/>
    </source>
</evidence>
<feature type="active site" description="Charge relay system" evidence="5">
    <location>
        <position position="183"/>
    </location>
</feature>
<dbReference type="InterPro" id="IPR036852">
    <property type="entry name" value="Peptidase_S8/S53_dom_sf"/>
</dbReference>
<feature type="domain" description="Peptidase S8/S53" evidence="7">
    <location>
        <begin position="174"/>
        <end position="516"/>
    </location>
</feature>
<proteinExistence type="inferred from homology"/>
<feature type="active site" description="Charge relay system" evidence="5">
    <location>
        <position position="477"/>
    </location>
</feature>
<dbReference type="AlphaFoldDB" id="Q0HW87"/>
<dbReference type="SUPFAM" id="SSF52743">
    <property type="entry name" value="Subtilisin-like"/>
    <property type="match status" value="1"/>
</dbReference>
<evidence type="ECO:0000256" key="1">
    <source>
        <dbReference type="ARBA" id="ARBA00011073"/>
    </source>
</evidence>
<gene>
    <name evidence="8" type="ordered locus">Shewmr7_1623</name>
</gene>
<protein>
    <submittedName>
        <fullName evidence="8">Peptidase S8 and S53, subtilisin, kexin, sedolisin</fullName>
    </submittedName>
</protein>
<evidence type="ECO:0000256" key="5">
    <source>
        <dbReference type="PROSITE-ProRule" id="PRU01240"/>
    </source>
</evidence>
<dbReference type="HOGENOM" id="CLU_415544_0_0_6"/>
<dbReference type="PROSITE" id="PS51892">
    <property type="entry name" value="SUBTILASE"/>
    <property type="match status" value="1"/>
</dbReference>
<dbReference type="PANTHER" id="PTHR43806">
    <property type="entry name" value="PEPTIDASE S8"/>
    <property type="match status" value="1"/>
</dbReference>
<dbReference type="InterPro" id="IPR022398">
    <property type="entry name" value="Peptidase_S8_His-AS"/>
</dbReference>
<keyword evidence="6" id="KW-0732">Signal</keyword>
<evidence type="ECO:0000256" key="2">
    <source>
        <dbReference type="ARBA" id="ARBA00022670"/>
    </source>
</evidence>
<accession>Q0HW87</accession>
<dbReference type="EMBL" id="CP000444">
    <property type="protein sequence ID" value="ABI42618.1"/>
    <property type="molecule type" value="Genomic_DNA"/>
</dbReference>
<dbReference type="GO" id="GO:0006508">
    <property type="term" value="P:proteolysis"/>
    <property type="evidence" value="ECO:0007669"/>
    <property type="project" value="UniProtKB-KW"/>
</dbReference>
<dbReference type="PRINTS" id="PR00723">
    <property type="entry name" value="SUBTILISIN"/>
</dbReference>
<reference evidence="8" key="1">
    <citation type="submission" date="2006-08" db="EMBL/GenBank/DDBJ databases">
        <title>Complete sequence of Chromosome1 of Shewanella sp. MR-7.</title>
        <authorList>
            <consortium name="US DOE Joint Genome Institute"/>
            <person name="Copeland A."/>
            <person name="Lucas S."/>
            <person name="Lapidus A."/>
            <person name="Barry K."/>
            <person name="Detter J.C."/>
            <person name="Glavina del Rio T."/>
            <person name="Hammon N."/>
            <person name="Israni S."/>
            <person name="Dalin E."/>
            <person name="Tice H."/>
            <person name="Pitluck S."/>
            <person name="Kiss H."/>
            <person name="Brettin T."/>
            <person name="Bruce D."/>
            <person name="Han C."/>
            <person name="Tapia R."/>
            <person name="Gilna P."/>
            <person name="Schmutz J."/>
            <person name="Larimer F."/>
            <person name="Land M."/>
            <person name="Hauser L."/>
            <person name="Kyrpides N."/>
            <person name="Mikhailova N."/>
            <person name="Nealson K."/>
            <person name="Konstantinidis K."/>
            <person name="Klappenbach J."/>
            <person name="Tiedje J."/>
            <person name="Richardson P."/>
        </authorList>
    </citation>
    <scope>NUCLEOTIDE SEQUENCE</scope>
    <source>
        <strain evidence="8">MR-7</strain>
    </source>
</reference>
<evidence type="ECO:0000256" key="6">
    <source>
        <dbReference type="SAM" id="SignalP"/>
    </source>
</evidence>
<feature type="active site" description="Charge relay system" evidence="5">
    <location>
        <position position="280"/>
    </location>
</feature>
<dbReference type="PROSITE" id="PS00137">
    <property type="entry name" value="SUBTILASE_HIS"/>
    <property type="match status" value="1"/>
</dbReference>
<dbReference type="InterPro" id="IPR015500">
    <property type="entry name" value="Peptidase_S8_subtilisin-rel"/>
</dbReference>
<comment type="similarity">
    <text evidence="1 5">Belongs to the peptidase S8 family.</text>
</comment>
<dbReference type="Gene3D" id="3.40.50.200">
    <property type="entry name" value="Peptidase S8/S53 domain"/>
    <property type="match status" value="1"/>
</dbReference>
<dbReference type="InterPro" id="IPR050131">
    <property type="entry name" value="Peptidase_S8_subtilisin-like"/>
</dbReference>
<keyword evidence="4 5" id="KW-0720">Serine protease</keyword>
<keyword evidence="2 5" id="KW-0645">Protease</keyword>
<feature type="chain" id="PRO_5004173325" evidence="6">
    <location>
        <begin position="28"/>
        <end position="663"/>
    </location>
</feature>
<evidence type="ECO:0000256" key="3">
    <source>
        <dbReference type="ARBA" id="ARBA00022801"/>
    </source>
</evidence>
<dbReference type="InterPro" id="IPR000209">
    <property type="entry name" value="Peptidase_S8/S53_dom"/>
</dbReference>
<dbReference type="GO" id="GO:0004252">
    <property type="term" value="F:serine-type endopeptidase activity"/>
    <property type="evidence" value="ECO:0007669"/>
    <property type="project" value="UniProtKB-UniRule"/>
</dbReference>